<dbReference type="PROSITE" id="PS01055">
    <property type="entry name" value="DNA_LIGASE_N1"/>
    <property type="match status" value="1"/>
</dbReference>
<dbReference type="SMART" id="SM00532">
    <property type="entry name" value="LIGANc"/>
    <property type="match status" value="1"/>
</dbReference>
<evidence type="ECO:0000256" key="4">
    <source>
        <dbReference type="ARBA" id="ARBA00022763"/>
    </source>
</evidence>
<dbReference type="GO" id="GO:0006281">
    <property type="term" value="P:DNA repair"/>
    <property type="evidence" value="ECO:0007669"/>
    <property type="project" value="UniProtKB-KW"/>
</dbReference>
<dbReference type="Gene3D" id="1.10.287.610">
    <property type="entry name" value="Helix hairpin bin"/>
    <property type="match status" value="1"/>
</dbReference>
<dbReference type="InterPro" id="IPR013839">
    <property type="entry name" value="DNAligase_adenylation"/>
</dbReference>
<sequence>MAIAVKKKIKLLDFSTFFCIISIKLTSEASKIMQPSELLVQTTHLLSNISSLKESDIPALVEILREHNRLYYSEQSPIISDREYDALFQALKNLEEQYSTVDMLSPTKRIDVLVSSQFQKWLHAWPMISLDNTYDEKDLLDFEKRIRNVLKSDKILWYFMELKFDGLGLSLTYRNGELVRALTRGNGVEGEDVTINALQIENIPKTIPFQEEVEIRGEVVLPISEFNRINRERMETGEKVFSNPRNAASGSLRQLDYTITASRNLAFYAYSFPYLEEQVTNRNWMVVDEMEKREWKTESGNMDKIFTYHQYLAILESYGFTITPYLFYAENIENLAKEVHRLWENRPVFDFEIDGLVVKLAKLSLWNTLGTTEHHPRYAIAYKFPAIHVRTKLLSIEHSVGRTGIITPVAILEPVNVGGVTVSRATLHNYDELAKKGVMEGDQIFIVRAGEVIPEV</sequence>
<dbReference type="SUPFAM" id="SSF56091">
    <property type="entry name" value="DNA ligase/mRNA capping enzyme, catalytic domain"/>
    <property type="match status" value="1"/>
</dbReference>
<keyword evidence="2" id="KW-0436">Ligase</keyword>
<dbReference type="InterPro" id="IPR004150">
    <property type="entry name" value="NAD_DNA_ligase_OB"/>
</dbReference>
<evidence type="ECO:0000256" key="2">
    <source>
        <dbReference type="ARBA" id="ARBA00022598"/>
    </source>
</evidence>
<keyword evidence="5" id="KW-0520">NAD</keyword>
<dbReference type="InterPro" id="IPR012340">
    <property type="entry name" value="NA-bd_OB-fold"/>
</dbReference>
<dbReference type="GO" id="GO:0003911">
    <property type="term" value="F:DNA ligase (NAD+) activity"/>
    <property type="evidence" value="ECO:0007669"/>
    <property type="project" value="UniProtKB-EC"/>
</dbReference>
<keyword evidence="4" id="KW-0227">DNA damage</keyword>
<comment type="caution">
    <text evidence="9">The sequence shown here is derived from an EMBL/GenBank/DDBJ whole genome shotgun (WGS) entry which is preliminary data.</text>
</comment>
<dbReference type="Gene3D" id="2.40.50.140">
    <property type="entry name" value="Nucleic acid-binding proteins"/>
    <property type="match status" value="1"/>
</dbReference>
<dbReference type="Pfam" id="PF03120">
    <property type="entry name" value="OB_DNA_ligase"/>
    <property type="match status" value="1"/>
</dbReference>
<dbReference type="AlphaFoldDB" id="K1YA02"/>
<accession>K1YA02</accession>
<evidence type="ECO:0000256" key="5">
    <source>
        <dbReference type="ARBA" id="ARBA00023027"/>
    </source>
</evidence>
<keyword evidence="6" id="KW-0234">DNA repair</keyword>
<proteinExistence type="predicted"/>
<dbReference type="GO" id="GO:0006260">
    <property type="term" value="P:DNA replication"/>
    <property type="evidence" value="ECO:0007669"/>
    <property type="project" value="UniProtKB-KW"/>
</dbReference>
<gene>
    <name evidence="9" type="ORF">ACD_78C00464G0010</name>
</gene>
<evidence type="ECO:0000313" key="9">
    <source>
        <dbReference type="EMBL" id="EKD29253.1"/>
    </source>
</evidence>
<dbReference type="InterPro" id="IPR018239">
    <property type="entry name" value="DNA_ligase_AS"/>
</dbReference>
<dbReference type="InterPro" id="IPR033136">
    <property type="entry name" value="DNA_ligase_CS"/>
</dbReference>
<dbReference type="EMBL" id="AMFJ01034464">
    <property type="protein sequence ID" value="EKD29253.1"/>
    <property type="molecule type" value="Genomic_DNA"/>
</dbReference>
<dbReference type="Gene3D" id="3.30.470.30">
    <property type="entry name" value="DNA ligase/mRNA capping enzyme"/>
    <property type="match status" value="1"/>
</dbReference>
<evidence type="ECO:0000256" key="1">
    <source>
        <dbReference type="ARBA" id="ARBA00012722"/>
    </source>
</evidence>
<protein>
    <recommendedName>
        <fullName evidence="1">DNA ligase (NAD(+))</fullName>
        <ecNumber evidence="1">6.5.1.2</ecNumber>
    </recommendedName>
</protein>
<dbReference type="EC" id="6.5.1.2" evidence="1"/>
<feature type="non-terminal residue" evidence="9">
    <location>
        <position position="456"/>
    </location>
</feature>
<name>K1YA02_9BACT</name>
<dbReference type="SUPFAM" id="SSF50249">
    <property type="entry name" value="Nucleic acid-binding proteins"/>
    <property type="match status" value="1"/>
</dbReference>
<evidence type="ECO:0000259" key="8">
    <source>
        <dbReference type="SMART" id="SM00532"/>
    </source>
</evidence>
<evidence type="ECO:0000256" key="3">
    <source>
        <dbReference type="ARBA" id="ARBA00022705"/>
    </source>
</evidence>
<dbReference type="InterPro" id="IPR013840">
    <property type="entry name" value="DNAligase_N"/>
</dbReference>
<feature type="domain" description="NAD-dependent DNA ligase N-terminal" evidence="8">
    <location>
        <begin position="52"/>
        <end position="456"/>
    </location>
</feature>
<reference evidence="9" key="1">
    <citation type="journal article" date="2012" name="Science">
        <title>Fermentation, hydrogen, and sulfur metabolism in multiple uncultivated bacterial phyla.</title>
        <authorList>
            <person name="Wrighton K.C."/>
            <person name="Thomas B.C."/>
            <person name="Sharon I."/>
            <person name="Miller C.S."/>
            <person name="Castelle C.J."/>
            <person name="VerBerkmoes N.C."/>
            <person name="Wilkins M.J."/>
            <person name="Hettich R.L."/>
            <person name="Lipton M.S."/>
            <person name="Williams K.H."/>
            <person name="Long P.E."/>
            <person name="Banfield J.F."/>
        </authorList>
    </citation>
    <scope>NUCLEOTIDE SEQUENCE [LARGE SCALE GENOMIC DNA]</scope>
</reference>
<evidence type="ECO:0000256" key="7">
    <source>
        <dbReference type="ARBA" id="ARBA00034005"/>
    </source>
</evidence>
<dbReference type="NCBIfam" id="NF005932">
    <property type="entry name" value="PRK07956.1"/>
    <property type="match status" value="1"/>
</dbReference>
<dbReference type="PROSITE" id="PS01056">
    <property type="entry name" value="DNA_LIGASE_N2"/>
    <property type="match status" value="1"/>
</dbReference>
<dbReference type="CDD" id="cd00114">
    <property type="entry name" value="LIGANc"/>
    <property type="match status" value="1"/>
</dbReference>
<keyword evidence="3" id="KW-0235">DNA replication</keyword>
<evidence type="ECO:0000256" key="6">
    <source>
        <dbReference type="ARBA" id="ARBA00023204"/>
    </source>
</evidence>
<comment type="catalytic activity">
    <reaction evidence="7">
        <text>NAD(+) + (deoxyribonucleotide)n-3'-hydroxyl + 5'-phospho-(deoxyribonucleotide)m = (deoxyribonucleotide)n+m + AMP + beta-nicotinamide D-nucleotide.</text>
        <dbReference type="EC" id="6.5.1.2"/>
    </reaction>
</comment>
<dbReference type="Pfam" id="PF01653">
    <property type="entry name" value="DNA_ligase_aden"/>
    <property type="match status" value="2"/>
</dbReference>
<organism evidence="9">
    <name type="scientific">uncultured bacterium</name>
    <name type="common">gcode 4</name>
    <dbReference type="NCBI Taxonomy" id="1234023"/>
    <lineage>
        <taxon>Bacteria</taxon>
        <taxon>environmental samples</taxon>
    </lineage>
</organism>